<keyword evidence="5" id="KW-1185">Reference proteome</keyword>
<keyword evidence="1" id="KW-0540">Nuclease</keyword>
<dbReference type="PROSITE" id="PS00028">
    <property type="entry name" value="ZINC_FINGER_C2H2_1"/>
    <property type="match status" value="1"/>
</dbReference>
<name>A0A6S7G1U3_PARCT</name>
<dbReference type="CDD" id="cd06141">
    <property type="entry name" value="WRN_exo"/>
    <property type="match status" value="1"/>
</dbReference>
<dbReference type="InterPro" id="IPR051132">
    <property type="entry name" value="3-5_Exonuclease_domain"/>
</dbReference>
<reference evidence="4" key="1">
    <citation type="submission" date="2020-04" db="EMBL/GenBank/DDBJ databases">
        <authorList>
            <person name="Alioto T."/>
            <person name="Alioto T."/>
            <person name="Gomez Garrido J."/>
        </authorList>
    </citation>
    <scope>NUCLEOTIDE SEQUENCE</scope>
    <source>
        <strain evidence="4">A484AB</strain>
    </source>
</reference>
<accession>A0A6S7G1U3</accession>
<dbReference type="AlphaFoldDB" id="A0A6S7G1U3"/>
<dbReference type="InterPro" id="IPR012337">
    <property type="entry name" value="RNaseH-like_sf"/>
</dbReference>
<dbReference type="InterPro" id="IPR013087">
    <property type="entry name" value="Znf_C2H2_type"/>
</dbReference>
<proteinExistence type="predicted"/>
<dbReference type="Proteomes" id="UP001152795">
    <property type="component" value="Unassembled WGS sequence"/>
</dbReference>
<keyword evidence="3 4" id="KW-0269">Exonuclease</keyword>
<dbReference type="EMBL" id="CACRXK020000903">
    <property type="protein sequence ID" value="CAB3985685.1"/>
    <property type="molecule type" value="Genomic_DNA"/>
</dbReference>
<evidence type="ECO:0000313" key="4">
    <source>
        <dbReference type="EMBL" id="CAB3985685.1"/>
    </source>
</evidence>
<dbReference type="GO" id="GO:0006139">
    <property type="term" value="P:nucleobase-containing compound metabolic process"/>
    <property type="evidence" value="ECO:0007669"/>
    <property type="project" value="InterPro"/>
</dbReference>
<evidence type="ECO:0000256" key="3">
    <source>
        <dbReference type="ARBA" id="ARBA00022839"/>
    </source>
</evidence>
<dbReference type="SUPFAM" id="SSF53098">
    <property type="entry name" value="Ribonuclease H-like"/>
    <property type="match status" value="1"/>
</dbReference>
<sequence>MDIQDDQPEQARGVHVTYTNDPVEAEAWLRNNVMDIDTRALGFDIEWKPQFVKKKLGGKENKTAVLQLSTETATLVLHIIHVKTLPRHLVDILADQSILKVGCGIRPDVIKLLRDTGLQCKGAIDLVELASRSGYTKQHGQGLKTLAMNVLGIEMTKPKRVQLSNWEFLPLTRSQICYAALDAWVGIKLHSHMQKQMNNGKNAKSEIDGLIDVQPSDIVIVCCNVCGKKCKGEGKLQEHMGNAGHSQCPKCGMMFVFAVTRKHRNKCTGSEGHSSQSANLKTVF</sequence>
<dbReference type="GO" id="GO:0003676">
    <property type="term" value="F:nucleic acid binding"/>
    <property type="evidence" value="ECO:0007669"/>
    <property type="project" value="InterPro"/>
</dbReference>
<comment type="caution">
    <text evidence="4">The sequence shown here is derived from an EMBL/GenBank/DDBJ whole genome shotgun (WGS) entry which is preliminary data.</text>
</comment>
<gene>
    <name evidence="4" type="ORF">PACLA_8A060384</name>
</gene>
<dbReference type="InterPro" id="IPR002562">
    <property type="entry name" value="3'-5'_exonuclease_dom"/>
</dbReference>
<evidence type="ECO:0000313" key="5">
    <source>
        <dbReference type="Proteomes" id="UP001152795"/>
    </source>
</evidence>
<organism evidence="4 5">
    <name type="scientific">Paramuricea clavata</name>
    <name type="common">Red gorgonian</name>
    <name type="synonym">Violescent sea-whip</name>
    <dbReference type="NCBI Taxonomy" id="317549"/>
    <lineage>
        <taxon>Eukaryota</taxon>
        <taxon>Metazoa</taxon>
        <taxon>Cnidaria</taxon>
        <taxon>Anthozoa</taxon>
        <taxon>Octocorallia</taxon>
        <taxon>Malacalcyonacea</taxon>
        <taxon>Plexauridae</taxon>
        <taxon>Paramuricea</taxon>
    </lineage>
</organism>
<dbReference type="SMART" id="SM00474">
    <property type="entry name" value="35EXOc"/>
    <property type="match status" value="1"/>
</dbReference>
<dbReference type="Gene3D" id="3.30.420.10">
    <property type="entry name" value="Ribonuclease H-like superfamily/Ribonuclease H"/>
    <property type="match status" value="1"/>
</dbReference>
<dbReference type="Pfam" id="PF01612">
    <property type="entry name" value="DNA_pol_A_exo1"/>
    <property type="match status" value="1"/>
</dbReference>
<dbReference type="OrthoDB" id="10261556at2759"/>
<dbReference type="PANTHER" id="PTHR13620">
    <property type="entry name" value="3-5 EXONUCLEASE"/>
    <property type="match status" value="1"/>
</dbReference>
<evidence type="ECO:0000256" key="2">
    <source>
        <dbReference type="ARBA" id="ARBA00022801"/>
    </source>
</evidence>
<protein>
    <submittedName>
        <fullName evidence="4">Werner Syndrome-like exonuclease</fullName>
    </submittedName>
</protein>
<dbReference type="GO" id="GO:0008408">
    <property type="term" value="F:3'-5' exonuclease activity"/>
    <property type="evidence" value="ECO:0007669"/>
    <property type="project" value="InterPro"/>
</dbReference>
<keyword evidence="2" id="KW-0378">Hydrolase</keyword>
<evidence type="ECO:0000256" key="1">
    <source>
        <dbReference type="ARBA" id="ARBA00022722"/>
    </source>
</evidence>
<dbReference type="InterPro" id="IPR036397">
    <property type="entry name" value="RNaseH_sf"/>
</dbReference>